<keyword evidence="5 6" id="KW-0472">Membrane</keyword>
<evidence type="ECO:0000256" key="6">
    <source>
        <dbReference type="RuleBase" id="RU367022"/>
    </source>
</evidence>
<dbReference type="PANTHER" id="PTHR12483">
    <property type="entry name" value="SOLUTE CARRIER FAMILY 31 COPPER TRANSPORTERS"/>
    <property type="match status" value="1"/>
</dbReference>
<dbReference type="GO" id="GO:0005375">
    <property type="term" value="F:copper ion transmembrane transporter activity"/>
    <property type="evidence" value="ECO:0007669"/>
    <property type="project" value="UniProtKB-UniRule"/>
</dbReference>
<evidence type="ECO:0000256" key="4">
    <source>
        <dbReference type="ARBA" id="ARBA00022989"/>
    </source>
</evidence>
<keyword evidence="6" id="KW-0406">Ion transport</keyword>
<dbReference type="InterPro" id="IPR007274">
    <property type="entry name" value="Cop_transporter"/>
</dbReference>
<proteinExistence type="inferred from homology"/>
<evidence type="ECO:0000256" key="1">
    <source>
        <dbReference type="ARBA" id="ARBA00006921"/>
    </source>
</evidence>
<evidence type="ECO:0000313" key="7">
    <source>
        <dbReference type="EMBL" id="KAF2306214.1"/>
    </source>
</evidence>
<gene>
    <name evidence="7" type="ORF">GH714_015805</name>
</gene>
<feature type="transmembrane region" description="Helical" evidence="6">
    <location>
        <begin position="114"/>
        <end position="133"/>
    </location>
</feature>
<dbReference type="GO" id="GO:0005886">
    <property type="term" value="C:plasma membrane"/>
    <property type="evidence" value="ECO:0007669"/>
    <property type="project" value="TreeGrafter"/>
</dbReference>
<evidence type="ECO:0000256" key="3">
    <source>
        <dbReference type="ARBA" id="ARBA00022796"/>
    </source>
</evidence>
<dbReference type="PANTHER" id="PTHR12483:SF85">
    <property type="entry name" value="COPPER TRANSPORT PROTEIN"/>
    <property type="match status" value="1"/>
</dbReference>
<comment type="caution">
    <text evidence="7">The sequence shown here is derived from an EMBL/GenBank/DDBJ whole genome shotgun (WGS) entry which is preliminary data.</text>
</comment>
<keyword evidence="6" id="KW-0813">Transport</keyword>
<keyword evidence="4 6" id="KW-1133">Transmembrane helix</keyword>
<protein>
    <recommendedName>
        <fullName evidence="6">Copper transport protein</fullName>
    </recommendedName>
</protein>
<keyword evidence="6" id="KW-0186">Copper</keyword>
<dbReference type="EMBL" id="JAAGAX010000008">
    <property type="protein sequence ID" value="KAF2306214.1"/>
    <property type="molecule type" value="Genomic_DNA"/>
</dbReference>
<evidence type="ECO:0000256" key="5">
    <source>
        <dbReference type="ARBA" id="ARBA00023136"/>
    </source>
</evidence>
<keyword evidence="8" id="KW-1185">Reference proteome</keyword>
<comment type="subcellular location">
    <subcellularLocation>
        <location evidence="6">Membrane</location>
        <topology evidence="6">Multi-pass membrane protein</topology>
    </subcellularLocation>
</comment>
<accession>A0A6A6LYV7</accession>
<feature type="transmembrane region" description="Helical" evidence="6">
    <location>
        <begin position="54"/>
        <end position="74"/>
    </location>
</feature>
<reference evidence="7 8" key="1">
    <citation type="journal article" date="2020" name="Mol. Plant">
        <title>The Chromosome-Based Rubber Tree Genome Provides New Insights into Spurge Genome Evolution and Rubber Biosynthesis.</title>
        <authorList>
            <person name="Liu J."/>
            <person name="Shi C."/>
            <person name="Shi C.C."/>
            <person name="Li W."/>
            <person name="Zhang Q.J."/>
            <person name="Zhang Y."/>
            <person name="Li K."/>
            <person name="Lu H.F."/>
            <person name="Shi C."/>
            <person name="Zhu S.T."/>
            <person name="Xiao Z.Y."/>
            <person name="Nan H."/>
            <person name="Yue Y."/>
            <person name="Zhu X.G."/>
            <person name="Wu Y."/>
            <person name="Hong X.N."/>
            <person name="Fan G.Y."/>
            <person name="Tong Y."/>
            <person name="Zhang D."/>
            <person name="Mao C.L."/>
            <person name="Liu Y.L."/>
            <person name="Hao S.J."/>
            <person name="Liu W.Q."/>
            <person name="Lv M.Q."/>
            <person name="Zhang H.B."/>
            <person name="Liu Y."/>
            <person name="Hu-Tang G.R."/>
            <person name="Wang J.P."/>
            <person name="Wang J.H."/>
            <person name="Sun Y.H."/>
            <person name="Ni S.B."/>
            <person name="Chen W.B."/>
            <person name="Zhang X.C."/>
            <person name="Jiao Y.N."/>
            <person name="Eichler E.E."/>
            <person name="Li G.H."/>
            <person name="Liu X."/>
            <person name="Gao L.Z."/>
        </authorList>
    </citation>
    <scope>NUCLEOTIDE SEQUENCE [LARGE SCALE GENOMIC DNA]</scope>
    <source>
        <strain evidence="8">cv. GT1</strain>
        <tissue evidence="7">Leaf</tissue>
    </source>
</reference>
<comment type="similarity">
    <text evidence="1 6">Belongs to the copper transporter (Ctr) (TC 1.A.56) family. SLC31A subfamily.</text>
</comment>
<dbReference type="Proteomes" id="UP000467840">
    <property type="component" value="Chromosome 9"/>
</dbReference>
<name>A0A6A6LYV7_HEVBR</name>
<keyword evidence="2 6" id="KW-0812">Transmembrane</keyword>
<dbReference type="Pfam" id="PF04145">
    <property type="entry name" value="Ctr"/>
    <property type="match status" value="2"/>
</dbReference>
<keyword evidence="3 6" id="KW-0187">Copper transport</keyword>
<dbReference type="AlphaFoldDB" id="A0A6A6LYV7"/>
<evidence type="ECO:0000256" key="2">
    <source>
        <dbReference type="ARBA" id="ARBA00022692"/>
    </source>
</evidence>
<sequence>MSNGPQDHGDVPMTPGSMSDGSMNMSSMDMVMHMSFYWGKDAIILFSGWPKDSLGMYILAFLFVFVLAVAVEVLSVSPKLKLGSNAIVGAISEASVYAVRMVLAYMVMLAVMSFNLGIFIAAVAGHAIGLFFVKARALANSNRGMCCVFSWSFVVDVTIRA</sequence>
<organism evidence="7 8">
    <name type="scientific">Hevea brasiliensis</name>
    <name type="common">Para rubber tree</name>
    <name type="synonym">Siphonia brasiliensis</name>
    <dbReference type="NCBI Taxonomy" id="3981"/>
    <lineage>
        <taxon>Eukaryota</taxon>
        <taxon>Viridiplantae</taxon>
        <taxon>Streptophyta</taxon>
        <taxon>Embryophyta</taxon>
        <taxon>Tracheophyta</taxon>
        <taxon>Spermatophyta</taxon>
        <taxon>Magnoliopsida</taxon>
        <taxon>eudicotyledons</taxon>
        <taxon>Gunneridae</taxon>
        <taxon>Pentapetalae</taxon>
        <taxon>rosids</taxon>
        <taxon>fabids</taxon>
        <taxon>Malpighiales</taxon>
        <taxon>Euphorbiaceae</taxon>
        <taxon>Crotonoideae</taxon>
        <taxon>Micrandreae</taxon>
        <taxon>Hevea</taxon>
    </lineage>
</organism>
<feature type="transmembrane region" description="Helical" evidence="6">
    <location>
        <begin position="86"/>
        <end position="108"/>
    </location>
</feature>
<evidence type="ECO:0000313" key="8">
    <source>
        <dbReference type="Proteomes" id="UP000467840"/>
    </source>
</evidence>